<comment type="caution">
    <text evidence="1">The sequence shown here is derived from an EMBL/GenBank/DDBJ whole genome shotgun (WGS) entry which is preliminary data.</text>
</comment>
<sequence>MATIQPFCALRPNTFYADQLVFGEQVVVLGYGRTEKKLAPLKESLEHAARLRPETPEGQEAGYASIDKTLREMLDNGKLWQEQTPGFYVYETVHGGLQQTGVWALSSLDDVVKIHEQTFCDSVRRLKNYRESTGLEGSPILLTYEPDERINRIIRETKASNNKATMGNAAGMHYLWKIVDPAIIQELTEAFAGISAVYMADGHHRLASSARLLQEQRTRGGKVYDTIASLYMATDQLCIRAYHRVFQPEVCIERESFFTSLEKEFIIRRSMDNRPIEPETKHHLGMLVRGEWFHLTPRYNVGPLVDAEILQKHVLHPVFGISDPGTDKRMSYIGGRNAMEELLAFMVEYPCSVAFTLCPVTPQQLMEVADAGHTLPPKATWIDPKIPYGLLIYKH</sequence>
<dbReference type="PANTHER" id="PTHR36454:SF1">
    <property type="entry name" value="DUF1015 DOMAIN-CONTAINING PROTEIN"/>
    <property type="match status" value="1"/>
</dbReference>
<dbReference type="EMBL" id="JANHOH010000001">
    <property type="protein sequence ID" value="MCQ6957175.1"/>
    <property type="molecule type" value="Genomic_DNA"/>
</dbReference>
<accession>A0ABT1SXU7</accession>
<gene>
    <name evidence="1" type="ORF">NPE20_04370</name>
</gene>
<protein>
    <submittedName>
        <fullName evidence="1">DUF1015 family protein</fullName>
    </submittedName>
</protein>
<dbReference type="PANTHER" id="PTHR36454">
    <property type="entry name" value="LMO2823 PROTEIN"/>
    <property type="match status" value="1"/>
</dbReference>
<evidence type="ECO:0000313" key="1">
    <source>
        <dbReference type="EMBL" id="MCQ6957175.1"/>
    </source>
</evidence>
<evidence type="ECO:0000313" key="2">
    <source>
        <dbReference type="Proteomes" id="UP001204376"/>
    </source>
</evidence>
<reference evidence="1 2" key="1">
    <citation type="submission" date="2022-07" db="EMBL/GenBank/DDBJ databases">
        <title>Mucilaginibacter sp. JC4.</title>
        <authorList>
            <person name="Le V."/>
            <person name="Ko S.-R."/>
            <person name="Ahn C.-Y."/>
            <person name="Oh H.-M."/>
        </authorList>
    </citation>
    <scope>NUCLEOTIDE SEQUENCE [LARGE SCALE GENOMIC DNA]</scope>
    <source>
        <strain evidence="1 2">JC4</strain>
    </source>
</reference>
<keyword evidence="2" id="KW-1185">Reference proteome</keyword>
<dbReference type="Pfam" id="PF06245">
    <property type="entry name" value="DUF1015"/>
    <property type="match status" value="1"/>
</dbReference>
<dbReference type="RefSeq" id="WP_256537383.1">
    <property type="nucleotide sequence ID" value="NZ_JANHOH010000001.1"/>
</dbReference>
<proteinExistence type="predicted"/>
<dbReference type="InterPro" id="IPR008323">
    <property type="entry name" value="UCP033563"/>
</dbReference>
<organism evidence="1 2">
    <name type="scientific">Mucilaginibacter aquariorum</name>
    <dbReference type="NCBI Taxonomy" id="2967225"/>
    <lineage>
        <taxon>Bacteria</taxon>
        <taxon>Pseudomonadati</taxon>
        <taxon>Bacteroidota</taxon>
        <taxon>Sphingobacteriia</taxon>
        <taxon>Sphingobacteriales</taxon>
        <taxon>Sphingobacteriaceae</taxon>
        <taxon>Mucilaginibacter</taxon>
    </lineage>
</organism>
<name>A0ABT1SXU7_9SPHI</name>
<dbReference type="Proteomes" id="UP001204376">
    <property type="component" value="Unassembled WGS sequence"/>
</dbReference>